<evidence type="ECO:0000256" key="1">
    <source>
        <dbReference type="ARBA" id="ARBA00004370"/>
    </source>
</evidence>
<dbReference type="PROSITE" id="PS01309">
    <property type="entry name" value="UPF0057"/>
    <property type="match status" value="1"/>
</dbReference>
<comment type="subcellular location">
    <subcellularLocation>
        <location evidence="1">Membrane</location>
    </subcellularLocation>
</comment>
<dbReference type="PANTHER" id="PTHR21659:SF120">
    <property type="entry name" value="HYDROPHOBIC PROTEIN LTI6B"/>
    <property type="match status" value="1"/>
</dbReference>
<keyword evidence="7" id="KW-1185">Reference proteome</keyword>
<dbReference type="GO" id="GO:0016020">
    <property type="term" value="C:membrane"/>
    <property type="evidence" value="ECO:0007669"/>
    <property type="project" value="UniProtKB-SubCell"/>
</dbReference>
<proteinExistence type="inferred from homology"/>
<evidence type="ECO:0000256" key="5">
    <source>
        <dbReference type="ARBA" id="ARBA00023136"/>
    </source>
</evidence>
<evidence type="ECO:0000313" key="6">
    <source>
        <dbReference type="EMBL" id="GKU90499.1"/>
    </source>
</evidence>
<evidence type="ECO:0008006" key="8">
    <source>
        <dbReference type="Google" id="ProtNLM"/>
    </source>
</evidence>
<protein>
    <recommendedName>
        <fullName evidence="8">Proteolipid membrane potential modulator</fullName>
    </recommendedName>
</protein>
<keyword evidence="3" id="KW-0812">Transmembrane</keyword>
<comment type="caution">
    <text evidence="6">The sequence shown here is derived from an EMBL/GenBank/DDBJ whole genome shotgun (WGS) entry which is preliminary data.</text>
</comment>
<dbReference type="InterPro" id="IPR000612">
    <property type="entry name" value="PMP3"/>
</dbReference>
<dbReference type="EMBL" id="BPVZ01000004">
    <property type="protein sequence ID" value="GKU90499.1"/>
    <property type="molecule type" value="Genomic_DNA"/>
</dbReference>
<keyword evidence="4" id="KW-1133">Transmembrane helix</keyword>
<reference evidence="6 7" key="1">
    <citation type="journal article" date="2021" name="Commun. Biol.">
        <title>The genome of Shorea leprosula (Dipterocarpaceae) highlights the ecological relevance of drought in aseasonal tropical rainforests.</title>
        <authorList>
            <person name="Ng K.K.S."/>
            <person name="Kobayashi M.J."/>
            <person name="Fawcett J.A."/>
            <person name="Hatakeyama M."/>
            <person name="Paape T."/>
            <person name="Ng C.H."/>
            <person name="Ang C.C."/>
            <person name="Tnah L.H."/>
            <person name="Lee C.T."/>
            <person name="Nishiyama T."/>
            <person name="Sese J."/>
            <person name="O'Brien M.J."/>
            <person name="Copetti D."/>
            <person name="Mohd Noor M.I."/>
            <person name="Ong R.C."/>
            <person name="Putra M."/>
            <person name="Sireger I.Z."/>
            <person name="Indrioko S."/>
            <person name="Kosugi Y."/>
            <person name="Izuno A."/>
            <person name="Isagi Y."/>
            <person name="Lee S.L."/>
            <person name="Shimizu K.K."/>
        </authorList>
    </citation>
    <scope>NUCLEOTIDE SEQUENCE [LARGE SCALE GENOMIC DNA]</scope>
    <source>
        <strain evidence="6">214</strain>
    </source>
</reference>
<evidence type="ECO:0000256" key="4">
    <source>
        <dbReference type="ARBA" id="ARBA00022989"/>
    </source>
</evidence>
<evidence type="ECO:0000256" key="3">
    <source>
        <dbReference type="ARBA" id="ARBA00022692"/>
    </source>
</evidence>
<comment type="similarity">
    <text evidence="2">Belongs to the UPF0057 (PMP3) family.</text>
</comment>
<evidence type="ECO:0000256" key="2">
    <source>
        <dbReference type="ARBA" id="ARBA00009530"/>
    </source>
</evidence>
<dbReference type="Proteomes" id="UP001054252">
    <property type="component" value="Unassembled WGS sequence"/>
</dbReference>
<evidence type="ECO:0000313" key="7">
    <source>
        <dbReference type="Proteomes" id="UP001054252"/>
    </source>
</evidence>
<keyword evidence="5" id="KW-0472">Membrane</keyword>
<organism evidence="6 7">
    <name type="scientific">Rubroshorea leprosula</name>
    <dbReference type="NCBI Taxonomy" id="152421"/>
    <lineage>
        <taxon>Eukaryota</taxon>
        <taxon>Viridiplantae</taxon>
        <taxon>Streptophyta</taxon>
        <taxon>Embryophyta</taxon>
        <taxon>Tracheophyta</taxon>
        <taxon>Spermatophyta</taxon>
        <taxon>Magnoliopsida</taxon>
        <taxon>eudicotyledons</taxon>
        <taxon>Gunneridae</taxon>
        <taxon>Pentapetalae</taxon>
        <taxon>rosids</taxon>
        <taxon>malvids</taxon>
        <taxon>Malvales</taxon>
        <taxon>Dipterocarpaceae</taxon>
        <taxon>Rubroshorea</taxon>
    </lineage>
</organism>
<dbReference type="PANTHER" id="PTHR21659">
    <property type="entry name" value="HYDROPHOBIC PROTEIN RCI2 LOW TEMPERATURE AND SALT RESPONSIVE PROTEIN LTI6 -RELATED"/>
    <property type="match status" value="1"/>
</dbReference>
<gene>
    <name evidence="6" type="ORF">SLEP1_g4487</name>
</gene>
<dbReference type="AlphaFoldDB" id="A0AAV5HWZ7"/>
<name>A0AAV5HWZ7_9ROSI</name>
<dbReference type="Pfam" id="PF01679">
    <property type="entry name" value="Pmp3"/>
    <property type="match status" value="1"/>
</dbReference>
<accession>A0AAV5HWZ7</accession>
<sequence>MCWCSPCCCSRWCANTEGITPANVLLAIFVPPLAIYRKKGVTTHFWISLLLTTSGLAPGSIHGVWIICN</sequence>